<dbReference type="Gene3D" id="3.90.780.10">
    <property type="entry name" value="5'-Nucleotidase, C-terminal domain"/>
    <property type="match status" value="1"/>
</dbReference>
<evidence type="ECO:0000313" key="4">
    <source>
        <dbReference type="Proteomes" id="UP001212841"/>
    </source>
</evidence>
<dbReference type="GO" id="GO:0009166">
    <property type="term" value="P:nucleotide catabolic process"/>
    <property type="evidence" value="ECO:0007669"/>
    <property type="project" value="InterPro"/>
</dbReference>
<reference evidence="3" key="1">
    <citation type="submission" date="2020-05" db="EMBL/GenBank/DDBJ databases">
        <title>Phylogenomic resolution of chytrid fungi.</title>
        <authorList>
            <person name="Stajich J.E."/>
            <person name="Amses K."/>
            <person name="Simmons R."/>
            <person name="Seto K."/>
            <person name="Myers J."/>
            <person name="Bonds A."/>
            <person name="Quandt C.A."/>
            <person name="Barry K."/>
            <person name="Liu P."/>
            <person name="Grigoriev I."/>
            <person name="Longcore J.E."/>
            <person name="James T.Y."/>
        </authorList>
    </citation>
    <scope>NUCLEOTIDE SEQUENCE</scope>
    <source>
        <strain evidence="3">JEL0318</strain>
    </source>
</reference>
<dbReference type="PANTHER" id="PTHR11575:SF24">
    <property type="entry name" value="5'-NUCLEOTIDASE"/>
    <property type="match status" value="1"/>
</dbReference>
<sequence>MKRDENDEVVSVNGEPILLDQTLPIDEATPASVAEWRKSFSIFTETFVGVSTGVFTTDTCRVSECAIGNLITDAMLDARRAAGVQIAFTNVGGIRAGLPAGNITVADILTILPFGNTLVDLTFTGEKIVEMLESAAQGTSITSGKPVISNSVWAGLKFTETNSQPAGDRISDVQVYNSETSEWEDIVLTDAYLTVTNDFVAAGGDNIIQPPAASFVTTDVMADALQHYIQTLRTFGPELDGRWRQEVQP</sequence>
<accession>A0AAD5SFG6</accession>
<name>A0AAD5SFG6_9FUNG</name>
<comment type="similarity">
    <text evidence="1">Belongs to the 5'-nucleotidase family.</text>
</comment>
<protein>
    <recommendedName>
        <fullName evidence="2">5'-Nucleotidase C-terminal domain-containing protein</fullName>
    </recommendedName>
</protein>
<evidence type="ECO:0000259" key="2">
    <source>
        <dbReference type="Pfam" id="PF02872"/>
    </source>
</evidence>
<dbReference type="Pfam" id="PF02872">
    <property type="entry name" value="5_nucleotid_C"/>
    <property type="match status" value="1"/>
</dbReference>
<dbReference type="InterPro" id="IPR006179">
    <property type="entry name" value="5_nucleotidase/apyrase"/>
</dbReference>
<gene>
    <name evidence="3" type="ORF">HK097_005108</name>
</gene>
<dbReference type="GO" id="GO:0016787">
    <property type="term" value="F:hydrolase activity"/>
    <property type="evidence" value="ECO:0007669"/>
    <property type="project" value="InterPro"/>
</dbReference>
<dbReference type="EMBL" id="JADGJD010000240">
    <property type="protein sequence ID" value="KAJ3053074.1"/>
    <property type="molecule type" value="Genomic_DNA"/>
</dbReference>
<proteinExistence type="inferred from homology"/>
<dbReference type="Proteomes" id="UP001212841">
    <property type="component" value="Unassembled WGS sequence"/>
</dbReference>
<dbReference type="InterPro" id="IPR036907">
    <property type="entry name" value="5'-Nucleotdase_C_sf"/>
</dbReference>
<dbReference type="PANTHER" id="PTHR11575">
    <property type="entry name" value="5'-NUCLEOTIDASE-RELATED"/>
    <property type="match status" value="1"/>
</dbReference>
<evidence type="ECO:0000313" key="3">
    <source>
        <dbReference type="EMBL" id="KAJ3053074.1"/>
    </source>
</evidence>
<dbReference type="InterPro" id="IPR008334">
    <property type="entry name" value="5'-Nucleotdase_C"/>
</dbReference>
<dbReference type="SUPFAM" id="SSF55816">
    <property type="entry name" value="5'-nucleotidase (syn. UDP-sugar hydrolase), C-terminal domain"/>
    <property type="match status" value="1"/>
</dbReference>
<keyword evidence="4" id="KW-1185">Reference proteome</keyword>
<evidence type="ECO:0000256" key="1">
    <source>
        <dbReference type="ARBA" id="ARBA00006654"/>
    </source>
</evidence>
<dbReference type="AlphaFoldDB" id="A0AAD5SFG6"/>
<organism evidence="3 4">
    <name type="scientific">Rhizophlyctis rosea</name>
    <dbReference type="NCBI Taxonomy" id="64517"/>
    <lineage>
        <taxon>Eukaryota</taxon>
        <taxon>Fungi</taxon>
        <taxon>Fungi incertae sedis</taxon>
        <taxon>Chytridiomycota</taxon>
        <taxon>Chytridiomycota incertae sedis</taxon>
        <taxon>Chytridiomycetes</taxon>
        <taxon>Rhizophlyctidales</taxon>
        <taxon>Rhizophlyctidaceae</taxon>
        <taxon>Rhizophlyctis</taxon>
    </lineage>
</organism>
<comment type="caution">
    <text evidence="3">The sequence shown here is derived from an EMBL/GenBank/DDBJ whole genome shotgun (WGS) entry which is preliminary data.</text>
</comment>
<dbReference type="PRINTS" id="PR01607">
    <property type="entry name" value="APYRASEFAMLY"/>
</dbReference>
<feature type="domain" description="5'-Nucleotidase C-terminal" evidence="2">
    <location>
        <begin position="48"/>
        <end position="207"/>
    </location>
</feature>